<protein>
    <recommendedName>
        <fullName evidence="4">PLAC8-domain-containing protein</fullName>
    </recommendedName>
</protein>
<feature type="region of interest" description="Disordered" evidence="1">
    <location>
        <begin position="345"/>
        <end position="372"/>
    </location>
</feature>
<reference evidence="2 3" key="1">
    <citation type="submission" date="2016-04" db="EMBL/GenBank/DDBJ databases">
        <title>A degradative enzymes factory behind the ericoid mycorrhizal symbiosis.</title>
        <authorList>
            <consortium name="DOE Joint Genome Institute"/>
            <person name="Martino E."/>
            <person name="Morin E."/>
            <person name="Grelet G."/>
            <person name="Kuo A."/>
            <person name="Kohler A."/>
            <person name="Daghino S."/>
            <person name="Barry K."/>
            <person name="Choi C."/>
            <person name="Cichocki N."/>
            <person name="Clum A."/>
            <person name="Copeland A."/>
            <person name="Hainaut M."/>
            <person name="Haridas S."/>
            <person name="Labutti K."/>
            <person name="Lindquist E."/>
            <person name="Lipzen A."/>
            <person name="Khouja H.-R."/>
            <person name="Murat C."/>
            <person name="Ohm R."/>
            <person name="Olson A."/>
            <person name="Spatafora J."/>
            <person name="Veneault-Fourrey C."/>
            <person name="Henrissat B."/>
            <person name="Grigoriev I."/>
            <person name="Martin F."/>
            <person name="Perotto S."/>
        </authorList>
    </citation>
    <scope>NUCLEOTIDE SEQUENCE [LARGE SCALE GENOMIC DNA]</scope>
    <source>
        <strain evidence="2 3">F</strain>
    </source>
</reference>
<proteinExistence type="predicted"/>
<feature type="region of interest" description="Disordered" evidence="1">
    <location>
        <begin position="1"/>
        <end position="22"/>
    </location>
</feature>
<accession>A0A2J6S5U0</accession>
<dbReference type="AlphaFoldDB" id="A0A2J6S5U0"/>
<feature type="compositionally biased region" description="Basic and acidic residues" evidence="1">
    <location>
        <begin position="1"/>
        <end position="18"/>
    </location>
</feature>
<name>A0A2J6S5U0_HYAVF</name>
<dbReference type="Proteomes" id="UP000235786">
    <property type="component" value="Unassembled WGS sequence"/>
</dbReference>
<dbReference type="EMBL" id="KZ613939">
    <property type="protein sequence ID" value="PMD46132.1"/>
    <property type="molecule type" value="Genomic_DNA"/>
</dbReference>
<sequence>MPEAKKSELQRQASEKLQAKATATIPVHRDSITILRQTSIIPKPPGSMADRAAVPDTSSRELEQSGRRRSSHQQLPPQIDEWKTQFCVEPQGDLDTCCLGTWVPCALYGKVNERLRQKAQGDFDTDYSWRTSDGCNSACWAYWACACISGTSLGHGVLSGAAAGWQRSQIRGTYGIRGNCVEDIALGIFCAPCVLIQSDREFRVRENEDSALSFEYNRLRPPKHHEKKNNAVGGLHCSREREDLGMIQLQPRPKAKMVARGMHDRRDYYEAWDSIRACTASGEQHDENCVCSRPTECPNQGQQIPPRRSMRGRLTRTLDQEAEQRETAPSTKATAQIEAGTVKTFDQEQQKGKVASKEQVAGEPQNNPDKKSELVVLKKRHRGQEVLPVVVITGPEGSDELANEASSSQSAGKCALIGPSISSVLSEVDTRENQPTASAEGYTEGNQNGKVGQHTLSECRPTIEPTPAPTTVQQHALSECVQFSSAPTAKQQHGLSERVHSSSTSPKVEETSYVHDFSECPGTVLEYYKKGGKKAQPQDPTDRRTGRPTNNRKSSNKVEEHLLEDCSKPICENCEFIGKGVSHEDTNDEDGMTTHNLGECSGRNSTALRLPILQHTLADCSSERPRNSTARSENQIPRANGAKENSRDGEQHRLSSCPTPIAVTGNRVGDKDTCRLNVDGLGE</sequence>
<feature type="region of interest" description="Disordered" evidence="1">
    <location>
        <begin position="620"/>
        <end position="662"/>
    </location>
</feature>
<feature type="compositionally biased region" description="Basic and acidic residues" evidence="1">
    <location>
        <begin position="644"/>
        <end position="653"/>
    </location>
</feature>
<dbReference type="STRING" id="1149755.A0A2J6S5U0"/>
<evidence type="ECO:0000313" key="3">
    <source>
        <dbReference type="Proteomes" id="UP000235786"/>
    </source>
</evidence>
<organism evidence="2 3">
    <name type="scientific">Hyaloscypha variabilis (strain UAMH 11265 / GT02V1 / F)</name>
    <name type="common">Meliniomyces variabilis</name>
    <dbReference type="NCBI Taxonomy" id="1149755"/>
    <lineage>
        <taxon>Eukaryota</taxon>
        <taxon>Fungi</taxon>
        <taxon>Dikarya</taxon>
        <taxon>Ascomycota</taxon>
        <taxon>Pezizomycotina</taxon>
        <taxon>Leotiomycetes</taxon>
        <taxon>Helotiales</taxon>
        <taxon>Hyaloscyphaceae</taxon>
        <taxon>Hyaloscypha</taxon>
        <taxon>Hyaloscypha variabilis</taxon>
    </lineage>
</organism>
<dbReference type="Pfam" id="PF04749">
    <property type="entry name" value="PLAC8"/>
    <property type="match status" value="1"/>
</dbReference>
<feature type="region of interest" description="Disordered" evidence="1">
    <location>
        <begin position="530"/>
        <end position="560"/>
    </location>
</feature>
<evidence type="ECO:0000313" key="2">
    <source>
        <dbReference type="EMBL" id="PMD46132.1"/>
    </source>
</evidence>
<keyword evidence="3" id="KW-1185">Reference proteome</keyword>
<gene>
    <name evidence="2" type="ORF">L207DRAFT_628726</name>
</gene>
<dbReference type="PANTHER" id="PTHR15907">
    <property type="entry name" value="DUF614 FAMILY PROTEIN-RELATED"/>
    <property type="match status" value="1"/>
</dbReference>
<dbReference type="NCBIfam" id="TIGR01571">
    <property type="entry name" value="A_thal_Cys_rich"/>
    <property type="match status" value="1"/>
</dbReference>
<evidence type="ECO:0008006" key="4">
    <source>
        <dbReference type="Google" id="ProtNLM"/>
    </source>
</evidence>
<feature type="region of interest" description="Disordered" evidence="1">
    <location>
        <begin position="430"/>
        <end position="451"/>
    </location>
</feature>
<feature type="region of interest" description="Disordered" evidence="1">
    <location>
        <begin position="484"/>
        <end position="513"/>
    </location>
</feature>
<dbReference type="InterPro" id="IPR006461">
    <property type="entry name" value="PLAC_motif_containing"/>
</dbReference>
<feature type="compositionally biased region" description="Polar residues" evidence="1">
    <location>
        <begin position="484"/>
        <end position="494"/>
    </location>
</feature>
<feature type="region of interest" description="Disordered" evidence="1">
    <location>
        <begin position="39"/>
        <end position="76"/>
    </location>
</feature>
<evidence type="ECO:0000256" key="1">
    <source>
        <dbReference type="SAM" id="MobiDB-lite"/>
    </source>
</evidence>
<dbReference type="OrthoDB" id="1045822at2759"/>
<feature type="compositionally biased region" description="Polar residues" evidence="1">
    <location>
        <begin position="627"/>
        <end position="637"/>
    </location>
</feature>